<gene>
    <name evidence="1" type="ORF">VitviT2T_015855</name>
</gene>
<protein>
    <submittedName>
        <fullName evidence="1">Uncharacterized protein</fullName>
    </submittedName>
</protein>
<dbReference type="Proteomes" id="UP001227230">
    <property type="component" value="Chromosome 10"/>
</dbReference>
<proteinExistence type="predicted"/>
<dbReference type="EMBL" id="CP126657">
    <property type="protein sequence ID" value="WJZ97234.1"/>
    <property type="molecule type" value="Genomic_DNA"/>
</dbReference>
<sequence>MPPKPQTSILFPALSVPGLFDRPFLVLLPYCFLRPVCLPVLFSRGYPVPPAYELVAIEAASALEPIIDPGPMASPPESLSLSQFDILFLCQMHSYQQQLERQQSKWQHLARRFTSSRSQRSSSGGACVEGVPPEIGLEALALPMMQGKK</sequence>
<keyword evidence="2" id="KW-1185">Reference proteome</keyword>
<name>A0ABY9CNY9_VITVI</name>
<evidence type="ECO:0000313" key="2">
    <source>
        <dbReference type="Proteomes" id="UP001227230"/>
    </source>
</evidence>
<accession>A0ABY9CNY9</accession>
<reference evidence="1 2" key="1">
    <citation type="journal article" date="2023" name="Hortic Res">
        <title>The complete reference genome for grapevine (Vitis vinifera L.) genetics and breeding.</title>
        <authorList>
            <person name="Shi X."/>
            <person name="Cao S."/>
            <person name="Wang X."/>
            <person name="Huang S."/>
            <person name="Wang Y."/>
            <person name="Liu Z."/>
            <person name="Liu W."/>
            <person name="Leng X."/>
            <person name="Peng Y."/>
            <person name="Wang N."/>
            <person name="Wang Y."/>
            <person name="Ma Z."/>
            <person name="Xu X."/>
            <person name="Zhang F."/>
            <person name="Xue H."/>
            <person name="Zhong H."/>
            <person name="Wang Y."/>
            <person name="Zhang K."/>
            <person name="Velt A."/>
            <person name="Avia K."/>
            <person name="Holtgrawe D."/>
            <person name="Grimplet J."/>
            <person name="Matus J.T."/>
            <person name="Ware D."/>
            <person name="Wu X."/>
            <person name="Wang H."/>
            <person name="Liu C."/>
            <person name="Fang Y."/>
            <person name="Rustenholz C."/>
            <person name="Cheng Z."/>
            <person name="Xiao H."/>
            <person name="Zhou Y."/>
        </authorList>
    </citation>
    <scope>NUCLEOTIDE SEQUENCE [LARGE SCALE GENOMIC DNA]</scope>
    <source>
        <strain evidence="2">cv. Pinot noir / PN40024</strain>
        <tissue evidence="1">Leaf</tissue>
    </source>
</reference>
<evidence type="ECO:0000313" key="1">
    <source>
        <dbReference type="EMBL" id="WJZ97234.1"/>
    </source>
</evidence>
<organism evidence="1 2">
    <name type="scientific">Vitis vinifera</name>
    <name type="common">Grape</name>
    <dbReference type="NCBI Taxonomy" id="29760"/>
    <lineage>
        <taxon>Eukaryota</taxon>
        <taxon>Viridiplantae</taxon>
        <taxon>Streptophyta</taxon>
        <taxon>Embryophyta</taxon>
        <taxon>Tracheophyta</taxon>
        <taxon>Spermatophyta</taxon>
        <taxon>Magnoliopsida</taxon>
        <taxon>eudicotyledons</taxon>
        <taxon>Gunneridae</taxon>
        <taxon>Pentapetalae</taxon>
        <taxon>rosids</taxon>
        <taxon>Vitales</taxon>
        <taxon>Vitaceae</taxon>
        <taxon>Viteae</taxon>
        <taxon>Vitis</taxon>
    </lineage>
</organism>